<dbReference type="AlphaFoldDB" id="A0ABD0KJW0"/>
<evidence type="ECO:0000313" key="1">
    <source>
        <dbReference type="EMBL" id="KAK7487312.1"/>
    </source>
</evidence>
<keyword evidence="2" id="KW-1185">Reference proteome</keyword>
<comment type="caution">
    <text evidence="1">The sequence shown here is derived from an EMBL/GenBank/DDBJ whole genome shotgun (WGS) entry which is preliminary data.</text>
</comment>
<dbReference type="Proteomes" id="UP001519460">
    <property type="component" value="Unassembled WGS sequence"/>
</dbReference>
<organism evidence="1 2">
    <name type="scientific">Batillaria attramentaria</name>
    <dbReference type="NCBI Taxonomy" id="370345"/>
    <lineage>
        <taxon>Eukaryota</taxon>
        <taxon>Metazoa</taxon>
        <taxon>Spiralia</taxon>
        <taxon>Lophotrochozoa</taxon>
        <taxon>Mollusca</taxon>
        <taxon>Gastropoda</taxon>
        <taxon>Caenogastropoda</taxon>
        <taxon>Sorbeoconcha</taxon>
        <taxon>Cerithioidea</taxon>
        <taxon>Batillariidae</taxon>
        <taxon>Batillaria</taxon>
    </lineage>
</organism>
<sequence>MFSDDNGNTENVSDNLDLLRTCSLNVTRLYLECNVGSAALSWLSPSKPPPLNALMVCLLSSFQSCSDVLKKNTFIFIRIDLSIDLLPWKTERWRTLQQQIATKAIVCCETGLAVCAHHS</sequence>
<dbReference type="EMBL" id="JACVVK020000166">
    <property type="protein sequence ID" value="KAK7487312.1"/>
    <property type="molecule type" value="Genomic_DNA"/>
</dbReference>
<protein>
    <submittedName>
        <fullName evidence="1">Uncharacterized protein</fullName>
    </submittedName>
</protein>
<evidence type="ECO:0000313" key="2">
    <source>
        <dbReference type="Proteomes" id="UP001519460"/>
    </source>
</evidence>
<name>A0ABD0KJW0_9CAEN</name>
<reference evidence="1 2" key="1">
    <citation type="journal article" date="2023" name="Sci. Data">
        <title>Genome assembly of the Korean intertidal mud-creeper Batillaria attramentaria.</title>
        <authorList>
            <person name="Patra A.K."/>
            <person name="Ho P.T."/>
            <person name="Jun S."/>
            <person name="Lee S.J."/>
            <person name="Kim Y."/>
            <person name="Won Y.J."/>
        </authorList>
    </citation>
    <scope>NUCLEOTIDE SEQUENCE [LARGE SCALE GENOMIC DNA]</scope>
    <source>
        <strain evidence="1">Wonlab-2016</strain>
    </source>
</reference>
<accession>A0ABD0KJW0</accession>
<gene>
    <name evidence="1" type="ORF">BaRGS_00021401</name>
</gene>
<proteinExistence type="predicted"/>